<keyword evidence="2" id="KW-1185">Reference proteome</keyword>
<reference evidence="1 2" key="1">
    <citation type="submission" date="2020-12" db="EMBL/GenBank/DDBJ databases">
        <title>Concerted genomic and epigenomic changes stabilize Arabidopsis allopolyploids.</title>
        <authorList>
            <person name="Chen Z."/>
        </authorList>
    </citation>
    <scope>NUCLEOTIDE SEQUENCE [LARGE SCALE GENOMIC DNA]</scope>
    <source>
        <strain evidence="1">Allo738</strain>
        <tissue evidence="1">Leaf</tissue>
    </source>
</reference>
<name>A0A8T2GJ02_9BRAS</name>
<accession>A0A8T2GJ02</accession>
<dbReference type="AlphaFoldDB" id="A0A8T2GJ02"/>
<dbReference type="EMBL" id="JAEFBK010000001">
    <property type="protein sequence ID" value="KAG7647296.1"/>
    <property type="molecule type" value="Genomic_DNA"/>
</dbReference>
<protein>
    <submittedName>
        <fullName evidence="1">Uncharacterized protein</fullName>
    </submittedName>
</protein>
<gene>
    <name evidence="1" type="ORF">ISN45_At01g023450</name>
</gene>
<comment type="caution">
    <text evidence="1">The sequence shown here is derived from an EMBL/GenBank/DDBJ whole genome shotgun (WGS) entry which is preliminary data.</text>
</comment>
<evidence type="ECO:0000313" key="1">
    <source>
        <dbReference type="EMBL" id="KAG7647296.1"/>
    </source>
</evidence>
<dbReference type="Proteomes" id="UP000694240">
    <property type="component" value="Chromosome 1"/>
</dbReference>
<evidence type="ECO:0000313" key="2">
    <source>
        <dbReference type="Proteomes" id="UP000694240"/>
    </source>
</evidence>
<organism evidence="1 2">
    <name type="scientific">Arabidopsis thaliana x Arabidopsis arenosa</name>
    <dbReference type="NCBI Taxonomy" id="1240361"/>
    <lineage>
        <taxon>Eukaryota</taxon>
        <taxon>Viridiplantae</taxon>
        <taxon>Streptophyta</taxon>
        <taxon>Embryophyta</taxon>
        <taxon>Tracheophyta</taxon>
        <taxon>Spermatophyta</taxon>
        <taxon>Magnoliopsida</taxon>
        <taxon>eudicotyledons</taxon>
        <taxon>Gunneridae</taxon>
        <taxon>Pentapetalae</taxon>
        <taxon>rosids</taxon>
        <taxon>malvids</taxon>
        <taxon>Brassicales</taxon>
        <taxon>Brassicaceae</taxon>
        <taxon>Camelineae</taxon>
        <taxon>Arabidopsis</taxon>
    </lineage>
</organism>
<sequence>MYHPCCPRSTSRNPLAVTAKREGLGGVYGPIDLMVTSIYSERFGSLSQFCYKNM</sequence>
<proteinExistence type="predicted"/>